<feature type="region of interest" description="Disordered" evidence="1">
    <location>
        <begin position="26"/>
        <end position="59"/>
    </location>
</feature>
<reference evidence="2" key="1">
    <citation type="journal article" date="2022" name="bioRxiv">
        <title>Sequencing and chromosome-scale assembly of the giantPleurodeles waltlgenome.</title>
        <authorList>
            <person name="Brown T."/>
            <person name="Elewa A."/>
            <person name="Iarovenko S."/>
            <person name="Subramanian E."/>
            <person name="Araus A.J."/>
            <person name="Petzold A."/>
            <person name="Susuki M."/>
            <person name="Suzuki K.-i.T."/>
            <person name="Hayashi T."/>
            <person name="Toyoda A."/>
            <person name="Oliveira C."/>
            <person name="Osipova E."/>
            <person name="Leigh N.D."/>
            <person name="Simon A."/>
            <person name="Yun M.H."/>
        </authorList>
    </citation>
    <scope>NUCLEOTIDE SEQUENCE</scope>
    <source>
        <strain evidence="2">20211129_DDA</strain>
        <tissue evidence="2">Liver</tissue>
    </source>
</reference>
<evidence type="ECO:0000313" key="2">
    <source>
        <dbReference type="EMBL" id="KAJ1140305.1"/>
    </source>
</evidence>
<proteinExistence type="predicted"/>
<comment type="caution">
    <text evidence="2">The sequence shown here is derived from an EMBL/GenBank/DDBJ whole genome shotgun (WGS) entry which is preliminary data.</text>
</comment>
<name>A0AAV7QMF5_PLEWA</name>
<accession>A0AAV7QMF5</accession>
<organism evidence="2 3">
    <name type="scientific">Pleurodeles waltl</name>
    <name type="common">Iberian ribbed newt</name>
    <dbReference type="NCBI Taxonomy" id="8319"/>
    <lineage>
        <taxon>Eukaryota</taxon>
        <taxon>Metazoa</taxon>
        <taxon>Chordata</taxon>
        <taxon>Craniata</taxon>
        <taxon>Vertebrata</taxon>
        <taxon>Euteleostomi</taxon>
        <taxon>Amphibia</taxon>
        <taxon>Batrachia</taxon>
        <taxon>Caudata</taxon>
        <taxon>Salamandroidea</taxon>
        <taxon>Salamandridae</taxon>
        <taxon>Pleurodelinae</taxon>
        <taxon>Pleurodeles</taxon>
    </lineage>
</organism>
<keyword evidence="3" id="KW-1185">Reference proteome</keyword>
<evidence type="ECO:0000313" key="3">
    <source>
        <dbReference type="Proteomes" id="UP001066276"/>
    </source>
</evidence>
<evidence type="ECO:0000256" key="1">
    <source>
        <dbReference type="SAM" id="MobiDB-lite"/>
    </source>
</evidence>
<gene>
    <name evidence="2" type="ORF">NDU88_006662</name>
</gene>
<sequence>MLMRARRLVARQGKEWMNEQVIDPMEQEPHQGQRITGLKQPTRTPLQESNITPDGPRHKKSVARTLVKGGGTSECRTLLQSFIELARELGVPLASGEMEGLASKYVFLGIELGTVDRGCQLPQAMVVELK</sequence>
<protein>
    <submittedName>
        <fullName evidence="2">Uncharacterized protein</fullName>
    </submittedName>
</protein>
<dbReference type="Proteomes" id="UP001066276">
    <property type="component" value="Chromosome 6"/>
</dbReference>
<feature type="compositionally biased region" description="Polar residues" evidence="1">
    <location>
        <begin position="39"/>
        <end position="52"/>
    </location>
</feature>
<dbReference type="EMBL" id="JANPWB010000010">
    <property type="protein sequence ID" value="KAJ1140305.1"/>
    <property type="molecule type" value="Genomic_DNA"/>
</dbReference>
<dbReference type="AlphaFoldDB" id="A0AAV7QMF5"/>